<reference evidence="1 2" key="1">
    <citation type="submission" date="2023-02" db="EMBL/GenBank/DDBJ databases">
        <title>Complete genome sequence of Priestia aryabhattai G5MAi6, a methanol-tolerant strain isolated from tap water in Hong Kong.</title>
        <authorList>
            <person name="Leung K.M."/>
            <person name="Lai G.K.K."/>
            <person name="Griffin S.D.J."/>
        </authorList>
    </citation>
    <scope>NUCLEOTIDE SEQUENCE [LARGE SCALE GENOMIC DNA]</scope>
    <source>
        <strain evidence="1 2">G5MAi6</strain>
        <plasmid evidence="1 2">pG5MAi6_1</plasmid>
    </source>
</reference>
<dbReference type="RefSeq" id="WP_275037710.1">
    <property type="nucleotide sequence ID" value="NZ_CP118719.1"/>
</dbReference>
<dbReference type="Proteomes" id="UP001220217">
    <property type="component" value="Plasmid pG5MAi6_1"/>
</dbReference>
<keyword evidence="1" id="KW-0614">Plasmid</keyword>
<evidence type="ECO:0000313" key="1">
    <source>
        <dbReference type="EMBL" id="WEA47193.1"/>
    </source>
</evidence>
<proteinExistence type="predicted"/>
<dbReference type="Pfam" id="PF19866">
    <property type="entry name" value="DUF6339"/>
    <property type="match status" value="1"/>
</dbReference>
<organism evidence="1 2">
    <name type="scientific">Priestia aryabhattai</name>
    <name type="common">Bacillus aryabhattai</name>
    <dbReference type="NCBI Taxonomy" id="412384"/>
    <lineage>
        <taxon>Bacteria</taxon>
        <taxon>Bacillati</taxon>
        <taxon>Bacillota</taxon>
        <taxon>Bacilli</taxon>
        <taxon>Bacillales</taxon>
        <taxon>Bacillaceae</taxon>
        <taxon>Priestia</taxon>
    </lineage>
</organism>
<sequence>MKIQYVSENALHDLLAQHDKYKEHYLSRNEDWFKAYFEQEGVVLDSNIEYVHPNFSFNPNFSASDYDNVKAMYDALNHLTVAQASQERLWVGLAHLQMRDYFNFRLKDDLDKKNEKRLKSALFFVNGSKRSLFVHVLARLWWVGYMTYDENNTDDPYWLTKFFCAREFSGRSVYFFSSNFTANRMITKGVLIALKKLDDEGFEMKRAHFVEAGRYLNIVGGAMILDILDENEIARMIEARIRKAFKPTPISV</sequence>
<geneLocation type="plasmid" evidence="1 2">
    <name>pG5MAi6_1</name>
</geneLocation>
<evidence type="ECO:0000313" key="2">
    <source>
        <dbReference type="Proteomes" id="UP001220217"/>
    </source>
</evidence>
<dbReference type="AlphaFoldDB" id="A0ABD7X3P2"/>
<protein>
    <submittedName>
        <fullName evidence="1">DUF6339 family protein</fullName>
    </submittedName>
</protein>
<name>A0ABD7X3P2_PRIAR</name>
<dbReference type="InterPro" id="IPR045920">
    <property type="entry name" value="DUF6339"/>
</dbReference>
<dbReference type="EMBL" id="CP118719">
    <property type="protein sequence ID" value="WEA47193.1"/>
    <property type="molecule type" value="Genomic_DNA"/>
</dbReference>
<gene>
    <name evidence="1" type="ORF">PWO00_27480</name>
</gene>
<accession>A0ABD7X3P2</accession>